<gene>
    <name evidence="2" type="ORF">S03H2_30806</name>
</gene>
<organism evidence="2">
    <name type="scientific">marine sediment metagenome</name>
    <dbReference type="NCBI Taxonomy" id="412755"/>
    <lineage>
        <taxon>unclassified sequences</taxon>
        <taxon>metagenomes</taxon>
        <taxon>ecological metagenomes</taxon>
    </lineage>
</organism>
<feature type="region of interest" description="Disordered" evidence="1">
    <location>
        <begin position="29"/>
        <end position="50"/>
    </location>
</feature>
<name>X1HYS9_9ZZZZ</name>
<evidence type="ECO:0000256" key="1">
    <source>
        <dbReference type="SAM" id="MobiDB-lite"/>
    </source>
</evidence>
<protein>
    <recommendedName>
        <fullName evidence="3">DUF4019 domain-containing protein</fullName>
    </recommendedName>
</protein>
<evidence type="ECO:0000313" key="2">
    <source>
        <dbReference type="EMBL" id="GAH58964.1"/>
    </source>
</evidence>
<feature type="compositionally biased region" description="Basic residues" evidence="1">
    <location>
        <begin position="30"/>
        <end position="45"/>
    </location>
</feature>
<dbReference type="EMBL" id="BARU01018649">
    <property type="protein sequence ID" value="GAH58964.1"/>
    <property type="molecule type" value="Genomic_DNA"/>
</dbReference>
<feature type="non-terminal residue" evidence="2">
    <location>
        <position position="160"/>
    </location>
</feature>
<evidence type="ECO:0008006" key="3">
    <source>
        <dbReference type="Google" id="ProtNLM"/>
    </source>
</evidence>
<reference evidence="2" key="1">
    <citation type="journal article" date="2014" name="Front. Microbiol.">
        <title>High frequency of phylogenetically diverse reductive dehalogenase-homologous genes in deep subseafloor sedimentary metagenomes.</title>
        <authorList>
            <person name="Kawai M."/>
            <person name="Futagami T."/>
            <person name="Toyoda A."/>
            <person name="Takaki Y."/>
            <person name="Nishi S."/>
            <person name="Hori S."/>
            <person name="Arai W."/>
            <person name="Tsubouchi T."/>
            <person name="Morono Y."/>
            <person name="Uchiyama I."/>
            <person name="Ito T."/>
            <person name="Fujiyama A."/>
            <person name="Inagaki F."/>
            <person name="Takami H."/>
        </authorList>
    </citation>
    <scope>NUCLEOTIDE SEQUENCE</scope>
    <source>
        <strain evidence="2">Expedition CK06-06</strain>
    </source>
</reference>
<comment type="caution">
    <text evidence="2">The sequence shown here is derived from an EMBL/GenBank/DDBJ whole genome shotgun (WGS) entry which is preliminary data.</text>
</comment>
<accession>X1HYS9</accession>
<dbReference type="AlphaFoldDB" id="X1HYS9"/>
<sequence length="160" mass="17622">MGGIGRGIPAALLLTAVISLPVWPLGCKRPGVKKPRPTRPAKTRPARAAPRPVYDDDYAAALGAADMFCQAWKTRDLHGGQVLLSARMKAGATPEQIRNIIMGRANPSHAAYEIFGGRRLDDGRIAFSLRLFYRYAGRNYNRIEAPLQRIVIARDEAGQW</sequence>
<proteinExistence type="predicted"/>